<name>A0A2H0RJX1_9BACT</name>
<dbReference type="Proteomes" id="UP000230833">
    <property type="component" value="Unassembled WGS sequence"/>
</dbReference>
<comment type="caution">
    <text evidence="1">The sequence shown here is derived from an EMBL/GenBank/DDBJ whole genome shotgun (WGS) entry which is preliminary data.</text>
</comment>
<evidence type="ECO:0000313" key="1">
    <source>
        <dbReference type="EMBL" id="PIR46862.1"/>
    </source>
</evidence>
<proteinExistence type="predicted"/>
<organism evidence="1 2">
    <name type="scientific">Candidatus Vogelbacteria bacterium CG10_big_fil_rev_8_21_14_0_10_45_14</name>
    <dbReference type="NCBI Taxonomy" id="1975042"/>
    <lineage>
        <taxon>Bacteria</taxon>
        <taxon>Candidatus Vogeliibacteriota</taxon>
    </lineage>
</organism>
<protein>
    <submittedName>
        <fullName evidence="1">Uncharacterized protein</fullName>
    </submittedName>
</protein>
<dbReference type="AlphaFoldDB" id="A0A2H0RJX1"/>
<dbReference type="EMBL" id="PCYL01000026">
    <property type="protein sequence ID" value="PIR46862.1"/>
    <property type="molecule type" value="Genomic_DNA"/>
</dbReference>
<sequence>MASLPPEEAKLMRADIERAEPTPDVLLQTLITKTPEIREKLLLSMAGIRGELELDLRRITTG</sequence>
<gene>
    <name evidence="1" type="ORF">COV07_02035</name>
</gene>
<evidence type="ECO:0000313" key="2">
    <source>
        <dbReference type="Proteomes" id="UP000230833"/>
    </source>
</evidence>
<reference evidence="1 2" key="1">
    <citation type="submission" date="2017-09" db="EMBL/GenBank/DDBJ databases">
        <title>Depth-based differentiation of microbial function through sediment-hosted aquifers and enrichment of novel symbionts in the deep terrestrial subsurface.</title>
        <authorList>
            <person name="Probst A.J."/>
            <person name="Ladd B."/>
            <person name="Jarett J.K."/>
            <person name="Geller-Mcgrath D.E."/>
            <person name="Sieber C.M."/>
            <person name="Emerson J.B."/>
            <person name="Anantharaman K."/>
            <person name="Thomas B.C."/>
            <person name="Malmstrom R."/>
            <person name="Stieglmeier M."/>
            <person name="Klingl A."/>
            <person name="Woyke T."/>
            <person name="Ryan C.M."/>
            <person name="Banfield J.F."/>
        </authorList>
    </citation>
    <scope>NUCLEOTIDE SEQUENCE [LARGE SCALE GENOMIC DNA]</scope>
    <source>
        <strain evidence="1">CG10_big_fil_rev_8_21_14_0_10_45_14</strain>
    </source>
</reference>
<accession>A0A2H0RJX1</accession>